<keyword evidence="2" id="KW-1185">Reference proteome</keyword>
<accession>A0ACC0ABC7</accession>
<dbReference type="Proteomes" id="UP001060085">
    <property type="component" value="Linkage Group LG06"/>
</dbReference>
<evidence type="ECO:0000313" key="2">
    <source>
        <dbReference type="Proteomes" id="UP001060085"/>
    </source>
</evidence>
<dbReference type="EMBL" id="CM044706">
    <property type="protein sequence ID" value="KAI5657590.1"/>
    <property type="molecule type" value="Genomic_DNA"/>
</dbReference>
<comment type="caution">
    <text evidence="1">The sequence shown here is derived from an EMBL/GenBank/DDBJ whole genome shotgun (WGS) entry which is preliminary data.</text>
</comment>
<gene>
    <name evidence="1" type="ORF">M9H77_26383</name>
</gene>
<proteinExistence type="predicted"/>
<organism evidence="1 2">
    <name type="scientific">Catharanthus roseus</name>
    <name type="common">Madagascar periwinkle</name>
    <name type="synonym">Vinca rosea</name>
    <dbReference type="NCBI Taxonomy" id="4058"/>
    <lineage>
        <taxon>Eukaryota</taxon>
        <taxon>Viridiplantae</taxon>
        <taxon>Streptophyta</taxon>
        <taxon>Embryophyta</taxon>
        <taxon>Tracheophyta</taxon>
        <taxon>Spermatophyta</taxon>
        <taxon>Magnoliopsida</taxon>
        <taxon>eudicotyledons</taxon>
        <taxon>Gunneridae</taxon>
        <taxon>Pentapetalae</taxon>
        <taxon>asterids</taxon>
        <taxon>lamiids</taxon>
        <taxon>Gentianales</taxon>
        <taxon>Apocynaceae</taxon>
        <taxon>Rauvolfioideae</taxon>
        <taxon>Vinceae</taxon>
        <taxon>Catharanthinae</taxon>
        <taxon>Catharanthus</taxon>
    </lineage>
</organism>
<sequence>MLHFSLIWHCLLCGRFVSSALRYLRLLAFVCWVGKPDHVEAESSCPPWQRYFPNSEAAPLASARVTSSIVERPFLAGESPLPLEALAEWGLSTRGLARLDHEVASAPQPKAPPYAPLLKEGRRPKD</sequence>
<reference evidence="2" key="1">
    <citation type="journal article" date="2023" name="Nat. Plants">
        <title>Single-cell RNA sequencing provides a high-resolution roadmap for understanding the multicellular compartmentation of specialized metabolism.</title>
        <authorList>
            <person name="Sun S."/>
            <person name="Shen X."/>
            <person name="Li Y."/>
            <person name="Li Y."/>
            <person name="Wang S."/>
            <person name="Li R."/>
            <person name="Zhang H."/>
            <person name="Shen G."/>
            <person name="Guo B."/>
            <person name="Wei J."/>
            <person name="Xu J."/>
            <person name="St-Pierre B."/>
            <person name="Chen S."/>
            <person name="Sun C."/>
        </authorList>
    </citation>
    <scope>NUCLEOTIDE SEQUENCE [LARGE SCALE GENOMIC DNA]</scope>
</reference>
<evidence type="ECO:0000313" key="1">
    <source>
        <dbReference type="EMBL" id="KAI5657590.1"/>
    </source>
</evidence>
<name>A0ACC0ABC7_CATRO</name>
<protein>
    <submittedName>
        <fullName evidence="1">Uncharacterized protein</fullName>
    </submittedName>
</protein>